<evidence type="ECO:0000313" key="5">
    <source>
        <dbReference type="EMBL" id="KAJ8872639.1"/>
    </source>
</evidence>
<proteinExistence type="inferred from homology"/>
<dbReference type="InterPro" id="IPR007867">
    <property type="entry name" value="GMC_OxRtase_C"/>
</dbReference>
<name>A0ABQ9GKU6_9NEOP</name>
<comment type="caution">
    <text evidence="5">The sequence shown here is derived from an EMBL/GenBank/DDBJ whole genome shotgun (WGS) entry which is preliminary data.</text>
</comment>
<evidence type="ECO:0000313" key="6">
    <source>
        <dbReference type="Proteomes" id="UP001159363"/>
    </source>
</evidence>
<evidence type="ECO:0000259" key="4">
    <source>
        <dbReference type="PROSITE" id="PS00624"/>
    </source>
</evidence>
<evidence type="ECO:0000256" key="1">
    <source>
        <dbReference type="ARBA" id="ARBA00010790"/>
    </source>
</evidence>
<dbReference type="Pfam" id="PF00732">
    <property type="entry name" value="GMC_oxred_N"/>
    <property type="match status" value="1"/>
</dbReference>
<protein>
    <recommendedName>
        <fullName evidence="3 4">Glucose-methanol-choline oxidoreductase N-terminal domain-containing protein</fullName>
    </recommendedName>
</protein>
<dbReference type="PROSITE" id="PS00623">
    <property type="entry name" value="GMC_OXRED_1"/>
    <property type="match status" value="1"/>
</dbReference>
<dbReference type="PROSITE" id="PS00624">
    <property type="entry name" value="GMC_OXRED_2"/>
    <property type="match status" value="1"/>
</dbReference>
<dbReference type="Gene3D" id="3.50.50.60">
    <property type="entry name" value="FAD/NAD(P)-binding domain"/>
    <property type="match status" value="1"/>
</dbReference>
<accession>A0ABQ9GKU6</accession>
<organism evidence="5 6">
    <name type="scientific">Dryococelus australis</name>
    <dbReference type="NCBI Taxonomy" id="614101"/>
    <lineage>
        <taxon>Eukaryota</taxon>
        <taxon>Metazoa</taxon>
        <taxon>Ecdysozoa</taxon>
        <taxon>Arthropoda</taxon>
        <taxon>Hexapoda</taxon>
        <taxon>Insecta</taxon>
        <taxon>Pterygota</taxon>
        <taxon>Neoptera</taxon>
        <taxon>Polyneoptera</taxon>
        <taxon>Phasmatodea</taxon>
        <taxon>Verophasmatodea</taxon>
        <taxon>Anareolatae</taxon>
        <taxon>Phasmatidae</taxon>
        <taxon>Eurycanthinae</taxon>
        <taxon>Dryococelus</taxon>
    </lineage>
</organism>
<feature type="domain" description="Glucose-methanol-choline oxidoreductase N-terminal" evidence="3">
    <location>
        <begin position="147"/>
        <end position="170"/>
    </location>
</feature>
<dbReference type="SUPFAM" id="SSF51905">
    <property type="entry name" value="FAD/NAD(P)-binding domain"/>
    <property type="match status" value="1"/>
</dbReference>
<dbReference type="InterPro" id="IPR036188">
    <property type="entry name" value="FAD/NAD-bd_sf"/>
</dbReference>
<comment type="similarity">
    <text evidence="1 2">Belongs to the GMC oxidoreductase family.</text>
</comment>
<dbReference type="InterPro" id="IPR012132">
    <property type="entry name" value="GMC_OxRdtase"/>
</dbReference>
<keyword evidence="6" id="KW-1185">Reference proteome</keyword>
<keyword evidence="2" id="KW-0285">Flavoprotein</keyword>
<dbReference type="Gene3D" id="3.30.560.10">
    <property type="entry name" value="Glucose Oxidase, domain 3"/>
    <property type="match status" value="1"/>
</dbReference>
<dbReference type="Proteomes" id="UP001159363">
    <property type="component" value="Chromosome 10"/>
</dbReference>
<dbReference type="PANTHER" id="PTHR11552">
    <property type="entry name" value="GLUCOSE-METHANOL-CHOLINE GMC OXIDOREDUCTASE"/>
    <property type="match status" value="1"/>
</dbReference>
<dbReference type="SUPFAM" id="SSF54373">
    <property type="entry name" value="FAD-linked reductases, C-terminal domain"/>
    <property type="match status" value="1"/>
</dbReference>
<reference evidence="5 6" key="1">
    <citation type="submission" date="2023-02" db="EMBL/GenBank/DDBJ databases">
        <title>LHISI_Scaffold_Assembly.</title>
        <authorList>
            <person name="Stuart O.P."/>
            <person name="Cleave R."/>
            <person name="Magrath M.J.L."/>
            <person name="Mikheyev A.S."/>
        </authorList>
    </citation>
    <scope>NUCLEOTIDE SEQUENCE [LARGE SCALE GENOMIC DNA]</scope>
    <source>
        <strain evidence="5">Daus_M_001</strain>
        <tissue evidence="5">Leg muscle</tissue>
    </source>
</reference>
<dbReference type="InterPro" id="IPR000172">
    <property type="entry name" value="GMC_OxRdtase_N"/>
</dbReference>
<keyword evidence="2" id="KW-0274">FAD</keyword>
<dbReference type="Pfam" id="PF05199">
    <property type="entry name" value="GMC_oxred_C"/>
    <property type="match status" value="1"/>
</dbReference>
<dbReference type="PIRSF" id="PIRSF000137">
    <property type="entry name" value="Alcohol_oxidase"/>
    <property type="match status" value="1"/>
</dbReference>
<feature type="domain" description="Glucose-methanol-choline oxidoreductase N-terminal" evidence="4">
    <location>
        <begin position="333"/>
        <end position="347"/>
    </location>
</feature>
<gene>
    <name evidence="5" type="ORF">PR048_026247</name>
</gene>
<dbReference type="EMBL" id="JARBHB010000011">
    <property type="protein sequence ID" value="KAJ8872639.1"/>
    <property type="molecule type" value="Genomic_DNA"/>
</dbReference>
<evidence type="ECO:0000259" key="3">
    <source>
        <dbReference type="PROSITE" id="PS00623"/>
    </source>
</evidence>
<evidence type="ECO:0000256" key="2">
    <source>
        <dbReference type="RuleBase" id="RU003968"/>
    </source>
</evidence>
<dbReference type="PANTHER" id="PTHR11552:SF227">
    <property type="entry name" value="GLUCOSE DEHYDROGENASE [FAD, QUINONE]-LIKE PROTEIN"/>
    <property type="match status" value="1"/>
</dbReference>
<sequence>MFEDVDSGLFCPSRVLGAEAWNATAIPGVSGVGAILLTNLIAALVESARRVADTGAYPADATHLAEEYDFVVVGAGSSGSVVASRLSEVAGWEVLLLEAGGDPSFDSEIPSLFHKTQNTEVDWRFLTEPQQHGCLGMTERRCRWPRGKALGGSSVINSLLYVRGNRHDYDHWQHMGNTGWGYEHVLPYFKKSEDIRDVELADEEADSPLCYSKKYHERGGPQTLEKSPTRTPIVNGLMEAAKELGYKIRDINGESQSGFTLQHNIARDGRRWNAAKAFLGPVKDRKNFHIAKHAYVTKIVIDEESRIAYGVNFYKNGKLHTVRARKEVIISAGSIKSPQILMLSGIGPAEHLKEMGIPLVQDLQVGENLQDHLQFLGPIVMFNRSNPQRLDPVKLLDDTYQFFIHGGGPLSSLDILQFQGFVSTKYANKGEYPPNAESIPDLDYPDIQFQHIRYPFNNREGTKTVSDVSGYTEEIHDALLGIPNSKAEIYIPLPFLQRPKSKGFIKLKSTDPFDDPLIDPKYLSHPDDVATFVEGVKIAARLARTRAMTEKFEAEVSTSKIPGCPGEHGSDEYWACAVRQAATTTYHPVGTCKMGPASDKAAVVDPRLRVYGVRGLRVVDCSIMPKIITGNTNAPAIMIGEKAADVIKEDWGIGT</sequence>